<protein>
    <submittedName>
        <fullName evidence="2">Uncharacterized protein</fullName>
    </submittedName>
</protein>
<keyword evidence="3" id="KW-1185">Reference proteome</keyword>
<feature type="region of interest" description="Disordered" evidence="1">
    <location>
        <begin position="156"/>
        <end position="177"/>
    </location>
</feature>
<gene>
    <name evidence="2" type="ORF">BaRGS_00028002</name>
</gene>
<accession>A0ABD0K066</accession>
<evidence type="ECO:0000313" key="2">
    <source>
        <dbReference type="EMBL" id="KAK7480741.1"/>
    </source>
</evidence>
<dbReference type="AlphaFoldDB" id="A0ABD0K066"/>
<dbReference type="SUPFAM" id="SSF57924">
    <property type="entry name" value="Inhibitor of apoptosis (IAP) repeat"/>
    <property type="match status" value="1"/>
</dbReference>
<feature type="compositionally biased region" description="Polar residues" evidence="1">
    <location>
        <begin position="214"/>
        <end position="228"/>
    </location>
</feature>
<evidence type="ECO:0000256" key="1">
    <source>
        <dbReference type="SAM" id="MobiDB-lite"/>
    </source>
</evidence>
<organism evidence="2 3">
    <name type="scientific">Batillaria attramentaria</name>
    <dbReference type="NCBI Taxonomy" id="370345"/>
    <lineage>
        <taxon>Eukaryota</taxon>
        <taxon>Metazoa</taxon>
        <taxon>Spiralia</taxon>
        <taxon>Lophotrochozoa</taxon>
        <taxon>Mollusca</taxon>
        <taxon>Gastropoda</taxon>
        <taxon>Caenogastropoda</taxon>
        <taxon>Sorbeoconcha</taxon>
        <taxon>Cerithioidea</taxon>
        <taxon>Batillariidae</taxon>
        <taxon>Batillaria</taxon>
    </lineage>
</organism>
<comment type="caution">
    <text evidence="2">The sequence shown here is derived from an EMBL/GenBank/DDBJ whole genome shotgun (WGS) entry which is preliminary data.</text>
</comment>
<sequence>MGNRFSRDKNEDDDKYLYHRYLENGKGELINARGLRLLTPGLSIWQVYPATPVYDDDCANSWMRPEMLRYGTFRGLTQVNPSSLARDGYYYRGNRRAIVCFCCGSQWPNHRHGCRRTLLNIPFNYGVGQRAEAPPTLQTTDSANQADIPLNASRRARTEDDHNVHQGQGRLGGEEGIAGSPARAPWIEGYRGPYPGLVSMAVIPVEPMSIIQNTARQTASASETSMTQPARLDQPVHPTAANQVRIPYVSLICAQAGS</sequence>
<reference evidence="2 3" key="1">
    <citation type="journal article" date="2023" name="Sci. Data">
        <title>Genome assembly of the Korean intertidal mud-creeper Batillaria attramentaria.</title>
        <authorList>
            <person name="Patra A.K."/>
            <person name="Ho P.T."/>
            <person name="Jun S."/>
            <person name="Lee S.J."/>
            <person name="Kim Y."/>
            <person name="Won Y.J."/>
        </authorList>
    </citation>
    <scope>NUCLEOTIDE SEQUENCE [LARGE SCALE GENOMIC DNA]</scope>
    <source>
        <strain evidence="2">Wonlab-2016</strain>
    </source>
</reference>
<proteinExistence type="predicted"/>
<dbReference type="Gene3D" id="1.10.1170.10">
    <property type="entry name" value="Inhibitor Of Apoptosis Protein (2mihbC-IAP-1), Chain A"/>
    <property type="match status" value="1"/>
</dbReference>
<evidence type="ECO:0000313" key="3">
    <source>
        <dbReference type="Proteomes" id="UP001519460"/>
    </source>
</evidence>
<feature type="region of interest" description="Disordered" evidence="1">
    <location>
        <begin position="214"/>
        <end position="238"/>
    </location>
</feature>
<name>A0ABD0K066_9CAEN</name>
<dbReference type="EMBL" id="JACVVK020000275">
    <property type="protein sequence ID" value="KAK7480741.1"/>
    <property type="molecule type" value="Genomic_DNA"/>
</dbReference>
<dbReference type="Proteomes" id="UP001519460">
    <property type="component" value="Unassembled WGS sequence"/>
</dbReference>